<name>A0ABP9BUI7_9PSEU</name>
<comment type="caution">
    <text evidence="3">The sequence shown here is derived from an EMBL/GenBank/DDBJ whole genome shotgun (WGS) entry which is preliminary data.</text>
</comment>
<gene>
    <name evidence="3" type="ORF">GCM10023200_40490</name>
</gene>
<proteinExistence type="predicted"/>
<protein>
    <recommendedName>
        <fullName evidence="2">DUF1707 domain-containing protein</fullName>
    </recommendedName>
</protein>
<dbReference type="PANTHER" id="PTHR40763:SF4">
    <property type="entry name" value="DUF1707 DOMAIN-CONTAINING PROTEIN"/>
    <property type="match status" value="1"/>
</dbReference>
<feature type="domain" description="DUF1707" evidence="2">
    <location>
        <begin position="7"/>
        <end position="59"/>
    </location>
</feature>
<evidence type="ECO:0000313" key="4">
    <source>
        <dbReference type="Proteomes" id="UP001500928"/>
    </source>
</evidence>
<keyword evidence="4" id="KW-1185">Reference proteome</keyword>
<dbReference type="PANTHER" id="PTHR40763">
    <property type="entry name" value="MEMBRANE PROTEIN-RELATED"/>
    <property type="match status" value="1"/>
</dbReference>
<dbReference type="EMBL" id="BAABHO010000035">
    <property type="protein sequence ID" value="GAA4799480.1"/>
    <property type="molecule type" value="Genomic_DNA"/>
</dbReference>
<reference evidence="4" key="1">
    <citation type="journal article" date="2019" name="Int. J. Syst. Evol. Microbiol.">
        <title>The Global Catalogue of Microorganisms (GCM) 10K type strain sequencing project: providing services to taxonomists for standard genome sequencing and annotation.</title>
        <authorList>
            <consortium name="The Broad Institute Genomics Platform"/>
            <consortium name="The Broad Institute Genome Sequencing Center for Infectious Disease"/>
            <person name="Wu L."/>
            <person name="Ma J."/>
        </authorList>
    </citation>
    <scope>NUCLEOTIDE SEQUENCE [LARGE SCALE GENOMIC DNA]</scope>
    <source>
        <strain evidence="4">JCM 17979</strain>
    </source>
</reference>
<feature type="transmembrane region" description="Helical" evidence="1">
    <location>
        <begin position="120"/>
        <end position="138"/>
    </location>
</feature>
<dbReference type="Proteomes" id="UP001500928">
    <property type="component" value="Unassembled WGS sequence"/>
</dbReference>
<keyword evidence="1" id="KW-0472">Membrane</keyword>
<evidence type="ECO:0000313" key="3">
    <source>
        <dbReference type="EMBL" id="GAA4799480.1"/>
    </source>
</evidence>
<evidence type="ECO:0000259" key="2">
    <source>
        <dbReference type="Pfam" id="PF08044"/>
    </source>
</evidence>
<feature type="transmembrane region" description="Helical" evidence="1">
    <location>
        <begin position="87"/>
        <end position="108"/>
    </location>
</feature>
<organism evidence="3 4">
    <name type="scientific">Actinomycetospora chlora</name>
    <dbReference type="NCBI Taxonomy" id="663608"/>
    <lineage>
        <taxon>Bacteria</taxon>
        <taxon>Bacillati</taxon>
        <taxon>Actinomycetota</taxon>
        <taxon>Actinomycetes</taxon>
        <taxon>Pseudonocardiales</taxon>
        <taxon>Pseudonocardiaceae</taxon>
        <taxon>Actinomycetospora</taxon>
    </lineage>
</organism>
<keyword evidence="1" id="KW-0812">Transmembrane</keyword>
<dbReference type="RefSeq" id="WP_345419290.1">
    <property type="nucleotide sequence ID" value="NZ_BAABHO010000035.1"/>
</dbReference>
<accession>A0ABP9BUI7</accession>
<evidence type="ECO:0000256" key="1">
    <source>
        <dbReference type="SAM" id="Phobius"/>
    </source>
</evidence>
<dbReference type="Pfam" id="PF08044">
    <property type="entry name" value="DUF1707"/>
    <property type="match status" value="1"/>
</dbReference>
<keyword evidence="1" id="KW-1133">Transmembrane helix</keyword>
<sequence length="160" mass="16593">MAGTEQLRVGDAERGRVADQLARAHAEGRLTLAEYDERVRAAHGAVVAADLAPLTADLPVPESTSRTADAVGAGDRGSRRAGRQAAALRRAVAVWAAVSVLNLVIWVAVSVGTGGVVSPWWIWVAGPWGAVLALGALAQRAGLPFPAPVPFGCVPHPSRR</sequence>
<dbReference type="InterPro" id="IPR012551">
    <property type="entry name" value="DUF1707_SHOCT-like"/>
</dbReference>